<protein>
    <recommendedName>
        <fullName evidence="2">Pentatricopeptide repeat-containing protein</fullName>
    </recommendedName>
</protein>
<dbReference type="PANTHER" id="PTHR47926">
    <property type="entry name" value="PENTATRICOPEPTIDE REPEAT-CONTAINING PROTEIN"/>
    <property type="match status" value="1"/>
</dbReference>
<dbReference type="EMBL" id="RCHU01001132">
    <property type="protein sequence ID" value="TKR75162.1"/>
    <property type="molecule type" value="Genomic_DNA"/>
</dbReference>
<reference evidence="1" key="1">
    <citation type="submission" date="2018-10" db="EMBL/GenBank/DDBJ databases">
        <title>Population genomic analysis revealed the cold adaptation of white poplar.</title>
        <authorList>
            <person name="Liu Y.-J."/>
        </authorList>
    </citation>
    <scope>NUCLEOTIDE SEQUENCE [LARGE SCALE GENOMIC DNA]</scope>
    <source>
        <strain evidence="1">PAL-ZL1</strain>
    </source>
</reference>
<accession>A0A4U5N072</accession>
<dbReference type="STRING" id="43335.A0A4U5N072"/>
<evidence type="ECO:0000313" key="1">
    <source>
        <dbReference type="EMBL" id="TKR75162.1"/>
    </source>
</evidence>
<dbReference type="PANTHER" id="PTHR47926:SF347">
    <property type="entry name" value="PENTATRICOPEPTIDE REPEAT-CONTAINING PROTEIN"/>
    <property type="match status" value="1"/>
</dbReference>
<comment type="caution">
    <text evidence="1">The sequence shown here is derived from an EMBL/GenBank/DDBJ whole genome shotgun (WGS) entry which is preliminary data.</text>
</comment>
<sequence length="170" mass="19046">MKRYIVFFGGRNLIELSLVDVRAKCGEISKARRASGETPKKETATWNALINGHACEALEAFSEMQKPNYDITMIGTVFSACCHGRIWAYPKKALSSTPVMSIFCSLEHFEQICRRIIPFMRPVSHVCNGEQIATFQLLFLRLAVPLYTSALFGGCMEAVQSLELEEDDVS</sequence>
<dbReference type="InterPro" id="IPR011990">
    <property type="entry name" value="TPR-like_helical_dom_sf"/>
</dbReference>
<dbReference type="InterPro" id="IPR046960">
    <property type="entry name" value="PPR_At4g14850-like_plant"/>
</dbReference>
<dbReference type="Gene3D" id="1.25.40.10">
    <property type="entry name" value="Tetratricopeptide repeat domain"/>
    <property type="match status" value="1"/>
</dbReference>
<dbReference type="GO" id="GO:0009451">
    <property type="term" value="P:RNA modification"/>
    <property type="evidence" value="ECO:0007669"/>
    <property type="project" value="InterPro"/>
</dbReference>
<organism evidence="1">
    <name type="scientific">Populus alba</name>
    <name type="common">White poplar</name>
    <dbReference type="NCBI Taxonomy" id="43335"/>
    <lineage>
        <taxon>Eukaryota</taxon>
        <taxon>Viridiplantae</taxon>
        <taxon>Streptophyta</taxon>
        <taxon>Embryophyta</taxon>
        <taxon>Tracheophyta</taxon>
        <taxon>Spermatophyta</taxon>
        <taxon>Magnoliopsida</taxon>
        <taxon>eudicotyledons</taxon>
        <taxon>Gunneridae</taxon>
        <taxon>Pentapetalae</taxon>
        <taxon>rosids</taxon>
        <taxon>fabids</taxon>
        <taxon>Malpighiales</taxon>
        <taxon>Salicaceae</taxon>
        <taxon>Saliceae</taxon>
        <taxon>Populus</taxon>
    </lineage>
</organism>
<dbReference type="GO" id="GO:0003723">
    <property type="term" value="F:RNA binding"/>
    <property type="evidence" value="ECO:0007669"/>
    <property type="project" value="InterPro"/>
</dbReference>
<name>A0A4U5N072_POPAL</name>
<gene>
    <name evidence="1" type="ORF">D5086_0000286810</name>
</gene>
<evidence type="ECO:0008006" key="2">
    <source>
        <dbReference type="Google" id="ProtNLM"/>
    </source>
</evidence>
<proteinExistence type="predicted"/>
<dbReference type="AlphaFoldDB" id="A0A4U5N072"/>